<accession>C4JV90</accession>
<dbReference type="InParanoid" id="C4JV90"/>
<name>C4JV90_UNCRE</name>
<dbReference type="KEGG" id="ure:UREG_06482"/>
<dbReference type="Proteomes" id="UP000002058">
    <property type="component" value="Unassembled WGS sequence"/>
</dbReference>
<evidence type="ECO:0000313" key="1">
    <source>
        <dbReference type="EMBL" id="EEP81617.1"/>
    </source>
</evidence>
<reference evidence="2" key="1">
    <citation type="journal article" date="2009" name="Genome Res.">
        <title>Comparative genomic analyses of the human fungal pathogens Coccidioides and their relatives.</title>
        <authorList>
            <person name="Sharpton T.J."/>
            <person name="Stajich J.E."/>
            <person name="Rounsley S.D."/>
            <person name="Gardner M.J."/>
            <person name="Wortman J.R."/>
            <person name="Jordar V.S."/>
            <person name="Maiti R."/>
            <person name="Kodira C.D."/>
            <person name="Neafsey D.E."/>
            <person name="Zeng Q."/>
            <person name="Hung C.-Y."/>
            <person name="McMahan C."/>
            <person name="Muszewska A."/>
            <person name="Grynberg M."/>
            <person name="Mandel M.A."/>
            <person name="Kellner E.M."/>
            <person name="Barker B.M."/>
            <person name="Galgiani J.N."/>
            <person name="Orbach M.J."/>
            <person name="Kirkland T.N."/>
            <person name="Cole G.T."/>
            <person name="Henn M.R."/>
            <person name="Birren B.W."/>
            <person name="Taylor J.W."/>
        </authorList>
    </citation>
    <scope>NUCLEOTIDE SEQUENCE [LARGE SCALE GENOMIC DNA]</scope>
    <source>
        <strain evidence="2">UAMH 1704</strain>
    </source>
</reference>
<proteinExistence type="predicted"/>
<dbReference type="InterPro" id="IPR043128">
    <property type="entry name" value="Rev_trsase/Diguanyl_cyclase"/>
</dbReference>
<gene>
    <name evidence="1" type="ORF">UREG_06482</name>
</gene>
<dbReference type="EMBL" id="CH476618">
    <property type="protein sequence ID" value="EEP81617.1"/>
    <property type="molecule type" value="Genomic_DNA"/>
</dbReference>
<dbReference type="AlphaFoldDB" id="C4JV90"/>
<dbReference type="RefSeq" id="XP_002583515.1">
    <property type="nucleotide sequence ID" value="XM_002583469.1"/>
</dbReference>
<keyword evidence="2" id="KW-1185">Reference proteome</keyword>
<dbReference type="GeneID" id="8442589"/>
<protein>
    <submittedName>
        <fullName evidence="1">Uncharacterized protein</fullName>
    </submittedName>
</protein>
<organism evidence="1 2">
    <name type="scientific">Uncinocarpus reesii (strain UAMH 1704)</name>
    <dbReference type="NCBI Taxonomy" id="336963"/>
    <lineage>
        <taxon>Eukaryota</taxon>
        <taxon>Fungi</taxon>
        <taxon>Dikarya</taxon>
        <taxon>Ascomycota</taxon>
        <taxon>Pezizomycotina</taxon>
        <taxon>Eurotiomycetes</taxon>
        <taxon>Eurotiomycetidae</taxon>
        <taxon>Onygenales</taxon>
        <taxon>Onygenaceae</taxon>
        <taxon>Uncinocarpus</taxon>
    </lineage>
</organism>
<sequence>MLASDSTYGHIIRSSYAAVAISEHGHKVEKNNNQGALTAGLSPLVMYDPRCGQGASGCSSSMWAAQYHSRPAQTGIGLFSFYRRFISFFARIIAPLQKVKHLDFPETQSQDAPGRSGPLKQLQELLMSQENATELLAKVPGACLKVTRL</sequence>
<dbReference type="HOGENOM" id="CLU_1751062_0_0_1"/>
<evidence type="ECO:0000313" key="2">
    <source>
        <dbReference type="Proteomes" id="UP000002058"/>
    </source>
</evidence>
<dbReference type="Gene3D" id="3.30.70.270">
    <property type="match status" value="1"/>
</dbReference>
<dbReference type="VEuPathDB" id="FungiDB:UREG_06482"/>